<dbReference type="Gene3D" id="3.40.190.290">
    <property type="match status" value="1"/>
</dbReference>
<dbReference type="GO" id="GO:0000976">
    <property type="term" value="F:transcription cis-regulatory region binding"/>
    <property type="evidence" value="ECO:0007669"/>
    <property type="project" value="TreeGrafter"/>
</dbReference>
<keyword evidence="7" id="KW-1185">Reference proteome</keyword>
<dbReference type="Pfam" id="PF03466">
    <property type="entry name" value="LysR_substrate"/>
    <property type="match status" value="1"/>
</dbReference>
<evidence type="ECO:0000256" key="3">
    <source>
        <dbReference type="ARBA" id="ARBA00023125"/>
    </source>
</evidence>
<dbReference type="SUPFAM" id="SSF53850">
    <property type="entry name" value="Periplasmic binding protein-like II"/>
    <property type="match status" value="1"/>
</dbReference>
<evidence type="ECO:0000313" key="7">
    <source>
        <dbReference type="Proteomes" id="UP000245728"/>
    </source>
</evidence>
<dbReference type="OrthoDB" id="8587655at2"/>
<keyword evidence="4" id="KW-0804">Transcription</keyword>
<dbReference type="Gene3D" id="1.10.10.10">
    <property type="entry name" value="Winged helix-like DNA-binding domain superfamily/Winged helix DNA-binding domain"/>
    <property type="match status" value="1"/>
</dbReference>
<proteinExistence type="inferred from homology"/>
<dbReference type="Pfam" id="PF00126">
    <property type="entry name" value="HTH_1"/>
    <property type="match status" value="1"/>
</dbReference>
<evidence type="ECO:0000256" key="4">
    <source>
        <dbReference type="ARBA" id="ARBA00023163"/>
    </source>
</evidence>
<gene>
    <name evidence="6" type="ORF">HMF8227_00237</name>
</gene>
<keyword evidence="2" id="KW-0805">Transcription regulation</keyword>
<evidence type="ECO:0000259" key="5">
    <source>
        <dbReference type="PROSITE" id="PS50931"/>
    </source>
</evidence>
<dbReference type="KEGG" id="salh:HMF8227_00237"/>
<dbReference type="Proteomes" id="UP000245728">
    <property type="component" value="Chromosome"/>
</dbReference>
<name>A0A2S2DZA7_9ALTE</name>
<dbReference type="PANTHER" id="PTHR30126">
    <property type="entry name" value="HTH-TYPE TRANSCRIPTIONAL REGULATOR"/>
    <property type="match status" value="1"/>
</dbReference>
<comment type="similarity">
    <text evidence="1">Belongs to the LysR transcriptional regulatory family.</text>
</comment>
<protein>
    <submittedName>
        <fullName evidence="6">HTH-type transcriptional activator BauR</fullName>
    </submittedName>
</protein>
<sequence length="318" mass="35376">MSLFQHRAVTEYDLKLLRVFKAVVENGGFAAAEDELGITRSTISIHMSSLETRLRLKLCSRGRSGFVLTPDGQVVYKACLKLFAALGEFSGAVSGLSQALSGELVILHADILDEQRLELLAQVVARLNQQAPELTITLDGERIDHIEQALLRDKAHIGLFPGYRKVAGLHYAPMFQEHLYLCCARSHPLFETDDANIDDALLAGFPAVMPGLEISPDGREQLKKLKPGASAYQFDSRKALIASGRFIGYLPYHYIQTDVEQGRFRFLKPECYHYPFEQSLVHKQGAAEPKKVDVFLDLMQHLIAQQGEKLSGTLPLSP</sequence>
<evidence type="ECO:0000313" key="6">
    <source>
        <dbReference type="EMBL" id="AWL10745.1"/>
    </source>
</evidence>
<evidence type="ECO:0000256" key="1">
    <source>
        <dbReference type="ARBA" id="ARBA00009437"/>
    </source>
</evidence>
<dbReference type="AlphaFoldDB" id="A0A2S2DZA7"/>
<dbReference type="EMBL" id="CP029347">
    <property type="protein sequence ID" value="AWL10745.1"/>
    <property type="molecule type" value="Genomic_DNA"/>
</dbReference>
<organism evidence="6 7">
    <name type="scientific">Saliniradius amylolyticus</name>
    <dbReference type="NCBI Taxonomy" id="2183582"/>
    <lineage>
        <taxon>Bacteria</taxon>
        <taxon>Pseudomonadati</taxon>
        <taxon>Pseudomonadota</taxon>
        <taxon>Gammaproteobacteria</taxon>
        <taxon>Alteromonadales</taxon>
        <taxon>Alteromonadaceae</taxon>
        <taxon>Saliniradius</taxon>
    </lineage>
</organism>
<keyword evidence="3" id="KW-0238">DNA-binding</keyword>
<dbReference type="GO" id="GO:0003700">
    <property type="term" value="F:DNA-binding transcription factor activity"/>
    <property type="evidence" value="ECO:0007669"/>
    <property type="project" value="InterPro"/>
</dbReference>
<reference evidence="6 7" key="1">
    <citation type="submission" date="2018-05" db="EMBL/GenBank/DDBJ databases">
        <title>Salinimonas sp. HMF8227 Genome sequencing and assembly.</title>
        <authorList>
            <person name="Kang H."/>
            <person name="Kang J."/>
            <person name="Cha I."/>
            <person name="Kim H."/>
            <person name="Joh K."/>
        </authorList>
    </citation>
    <scope>NUCLEOTIDE SEQUENCE [LARGE SCALE GENOMIC DNA]</scope>
    <source>
        <strain evidence="6 7">HMF8227</strain>
    </source>
</reference>
<dbReference type="InterPro" id="IPR036388">
    <property type="entry name" value="WH-like_DNA-bd_sf"/>
</dbReference>
<dbReference type="PROSITE" id="PS50931">
    <property type="entry name" value="HTH_LYSR"/>
    <property type="match status" value="1"/>
</dbReference>
<dbReference type="RefSeq" id="WP_109338435.1">
    <property type="nucleotide sequence ID" value="NZ_CP029347.1"/>
</dbReference>
<dbReference type="InterPro" id="IPR005119">
    <property type="entry name" value="LysR_subst-bd"/>
</dbReference>
<evidence type="ECO:0000256" key="2">
    <source>
        <dbReference type="ARBA" id="ARBA00023015"/>
    </source>
</evidence>
<dbReference type="InterPro" id="IPR000847">
    <property type="entry name" value="LysR_HTH_N"/>
</dbReference>
<accession>A0A2S2DZA7</accession>
<feature type="domain" description="HTH lysR-type" evidence="5">
    <location>
        <begin position="12"/>
        <end position="69"/>
    </location>
</feature>
<dbReference type="SUPFAM" id="SSF46785">
    <property type="entry name" value="Winged helix' DNA-binding domain"/>
    <property type="match status" value="1"/>
</dbReference>
<dbReference type="InterPro" id="IPR036390">
    <property type="entry name" value="WH_DNA-bd_sf"/>
</dbReference>
<dbReference type="CDD" id="cd05466">
    <property type="entry name" value="PBP2_LTTR_substrate"/>
    <property type="match status" value="1"/>
</dbReference>
<dbReference type="PANTHER" id="PTHR30126:SF98">
    <property type="entry name" value="HTH-TYPE TRANSCRIPTIONAL ACTIVATOR BAUR"/>
    <property type="match status" value="1"/>
</dbReference>